<dbReference type="InterPro" id="IPR041577">
    <property type="entry name" value="RT_RNaseH_2"/>
</dbReference>
<evidence type="ECO:0000259" key="2">
    <source>
        <dbReference type="Pfam" id="PF17919"/>
    </source>
</evidence>
<dbReference type="SUPFAM" id="SSF56672">
    <property type="entry name" value="DNA/RNA polymerases"/>
    <property type="match status" value="1"/>
</dbReference>
<protein>
    <recommendedName>
        <fullName evidence="2">Reverse transcriptase/retrotransposon-derived protein RNase H-like domain-containing protein</fullName>
    </recommendedName>
</protein>
<dbReference type="OrthoDB" id="1696023at2759"/>
<evidence type="ECO:0000313" key="4">
    <source>
        <dbReference type="Proteomes" id="UP001165190"/>
    </source>
</evidence>
<dbReference type="Gene3D" id="3.30.420.10">
    <property type="entry name" value="Ribonuclease H-like superfamily/Ribonuclease H"/>
    <property type="match status" value="1"/>
</dbReference>
<dbReference type="InterPro" id="IPR043502">
    <property type="entry name" value="DNA/RNA_pol_sf"/>
</dbReference>
<feature type="domain" description="Reverse transcriptase/retrotransposon-derived protein RNase H-like" evidence="2">
    <location>
        <begin position="91"/>
        <end position="144"/>
    </location>
</feature>
<dbReference type="Gene3D" id="3.30.70.270">
    <property type="match status" value="1"/>
</dbReference>
<dbReference type="PANTHER" id="PTHR37984">
    <property type="entry name" value="PROTEIN CBG26694"/>
    <property type="match status" value="1"/>
</dbReference>
<dbReference type="InterPro" id="IPR043128">
    <property type="entry name" value="Rev_trsase/Diguanyl_cyclase"/>
</dbReference>
<proteinExistence type="predicted"/>
<dbReference type="Pfam" id="PF17919">
    <property type="entry name" value="RT_RNaseH_2"/>
    <property type="match status" value="1"/>
</dbReference>
<evidence type="ECO:0000256" key="1">
    <source>
        <dbReference type="ARBA" id="ARBA00023268"/>
    </source>
</evidence>
<dbReference type="GO" id="GO:0003824">
    <property type="term" value="F:catalytic activity"/>
    <property type="evidence" value="ECO:0007669"/>
    <property type="project" value="UniProtKB-KW"/>
</dbReference>
<reference evidence="3" key="1">
    <citation type="submission" date="2023-05" db="EMBL/GenBank/DDBJ databases">
        <title>Genome and transcriptome analyses reveal genes involved in the formation of fine ridges on petal epidermal cells in Hibiscus trionum.</title>
        <authorList>
            <person name="Koshimizu S."/>
            <person name="Masuda S."/>
            <person name="Ishii T."/>
            <person name="Shirasu K."/>
            <person name="Hoshino A."/>
            <person name="Arita M."/>
        </authorList>
    </citation>
    <scope>NUCLEOTIDE SEQUENCE</scope>
    <source>
        <strain evidence="3">Hamamatsu line</strain>
    </source>
</reference>
<dbReference type="InterPro" id="IPR050951">
    <property type="entry name" value="Retrovirus_Pol_polyprotein"/>
</dbReference>
<dbReference type="Proteomes" id="UP001165190">
    <property type="component" value="Unassembled WGS sequence"/>
</dbReference>
<evidence type="ECO:0000313" key="3">
    <source>
        <dbReference type="EMBL" id="GMJ16262.1"/>
    </source>
</evidence>
<keyword evidence="1" id="KW-0511">Multifunctional enzyme</keyword>
<gene>
    <name evidence="3" type="ORF">HRI_005295400</name>
</gene>
<sequence length="272" mass="30405">MQRIQAEDENPMKCAFGVTYGKFLGYLVNRQGMNVDPAKAKAVLDMPEPTSAKKLKSFLGKASYLRRFLPGLAALSAPLMELLKKKVEYKWEEVHRQAFAKIKETLANAPVMMAPIAGKELKLYLAFNDNAIGIVLAQDDQNAQKLRHYMLAHKIKLVVGANPIRSTGPSKDSIELSEEIPDGTFALKEISLAPYQSLVQKLCDEIDVELTHVNRFTNRHADSLATLASKIKFEDDEDEAVIKISKRRTPAHGTLTISYMKMSLKKEIGDML</sequence>
<accession>A0A9W7JM26</accession>
<dbReference type="GO" id="GO:0003676">
    <property type="term" value="F:nucleic acid binding"/>
    <property type="evidence" value="ECO:0007669"/>
    <property type="project" value="InterPro"/>
</dbReference>
<keyword evidence="4" id="KW-1185">Reference proteome</keyword>
<dbReference type="EMBL" id="BSYR01000153">
    <property type="protein sequence ID" value="GMJ16262.1"/>
    <property type="molecule type" value="Genomic_DNA"/>
</dbReference>
<dbReference type="FunFam" id="3.30.70.270:FF:000020">
    <property type="entry name" value="Transposon Tf2-6 polyprotein-like Protein"/>
    <property type="match status" value="1"/>
</dbReference>
<dbReference type="AlphaFoldDB" id="A0A9W7JM26"/>
<dbReference type="PANTHER" id="PTHR37984:SF5">
    <property type="entry name" value="PROTEIN NYNRIN-LIKE"/>
    <property type="match status" value="1"/>
</dbReference>
<name>A0A9W7JM26_HIBTR</name>
<organism evidence="3 4">
    <name type="scientific">Hibiscus trionum</name>
    <name type="common">Flower of an hour</name>
    <dbReference type="NCBI Taxonomy" id="183268"/>
    <lineage>
        <taxon>Eukaryota</taxon>
        <taxon>Viridiplantae</taxon>
        <taxon>Streptophyta</taxon>
        <taxon>Embryophyta</taxon>
        <taxon>Tracheophyta</taxon>
        <taxon>Spermatophyta</taxon>
        <taxon>Magnoliopsida</taxon>
        <taxon>eudicotyledons</taxon>
        <taxon>Gunneridae</taxon>
        <taxon>Pentapetalae</taxon>
        <taxon>rosids</taxon>
        <taxon>malvids</taxon>
        <taxon>Malvales</taxon>
        <taxon>Malvaceae</taxon>
        <taxon>Malvoideae</taxon>
        <taxon>Hibiscus</taxon>
    </lineage>
</organism>
<dbReference type="InterPro" id="IPR036397">
    <property type="entry name" value="RNaseH_sf"/>
</dbReference>
<comment type="caution">
    <text evidence="3">The sequence shown here is derived from an EMBL/GenBank/DDBJ whole genome shotgun (WGS) entry which is preliminary data.</text>
</comment>